<reference evidence="1" key="1">
    <citation type="submission" date="2016-03" db="EMBL/GenBank/DDBJ databases">
        <authorList>
            <person name="Ploux O."/>
        </authorList>
    </citation>
    <scope>NUCLEOTIDE SEQUENCE</scope>
    <source>
        <strain evidence="1">UC10</strain>
    </source>
</reference>
<dbReference type="AlphaFoldDB" id="A0A1Y5Q6E9"/>
<proteinExistence type="predicted"/>
<name>A0A1Y5Q6E9_9GAMM</name>
<sequence>MTQMPESTKVLMEGMVDSFEPSVERTEMERGVPKQRLVNSQVLAKLKVGLYFENSTAADDFEEWYFNTIKRIGWFQFHHPRNGKLLTVRFEKGEIGELSLLDDSGFDTRRSVTLEYLR</sequence>
<dbReference type="EMBL" id="FLTS01000001">
    <property type="protein sequence ID" value="SBV37850.1"/>
    <property type="molecule type" value="Genomic_DNA"/>
</dbReference>
<gene>
    <name evidence="1" type="ORF">STPYR_12793</name>
</gene>
<accession>A0A1Y5Q6E9</accession>
<protein>
    <submittedName>
        <fullName evidence="1">p17</fullName>
    </submittedName>
</protein>
<evidence type="ECO:0000313" key="1">
    <source>
        <dbReference type="EMBL" id="SBV37850.1"/>
    </source>
</evidence>
<organism evidence="1">
    <name type="scientific">uncultured Stenotrophomonas sp</name>
    <dbReference type="NCBI Taxonomy" id="165438"/>
    <lineage>
        <taxon>Bacteria</taxon>
        <taxon>Pseudomonadati</taxon>
        <taxon>Pseudomonadota</taxon>
        <taxon>Gammaproteobacteria</taxon>
        <taxon>Lysobacterales</taxon>
        <taxon>Lysobacteraceae</taxon>
        <taxon>Stenotrophomonas</taxon>
        <taxon>environmental samples</taxon>
    </lineage>
</organism>